<dbReference type="RefSeq" id="WP_261936118.1">
    <property type="nucleotide sequence ID" value="NZ_AP018817.1"/>
</dbReference>
<evidence type="ECO:0000313" key="2">
    <source>
        <dbReference type="EMBL" id="BBF68812.1"/>
    </source>
</evidence>
<organism evidence="2 3">
    <name type="scientific">Sphingomonas bisphenolicum</name>
    <dbReference type="NCBI Taxonomy" id="296544"/>
    <lineage>
        <taxon>Bacteria</taxon>
        <taxon>Pseudomonadati</taxon>
        <taxon>Pseudomonadota</taxon>
        <taxon>Alphaproteobacteria</taxon>
        <taxon>Sphingomonadales</taxon>
        <taxon>Sphingomonadaceae</taxon>
        <taxon>Sphingomonas</taxon>
    </lineage>
</organism>
<accession>A0ABM7G2N4</accession>
<evidence type="ECO:0000256" key="1">
    <source>
        <dbReference type="SAM" id="SignalP"/>
    </source>
</evidence>
<keyword evidence="1" id="KW-0732">Signal</keyword>
<protein>
    <submittedName>
        <fullName evidence="2">Uncharacterized protein</fullName>
    </submittedName>
</protein>
<feature type="chain" id="PRO_5045826598" evidence="1">
    <location>
        <begin position="21"/>
        <end position="225"/>
    </location>
</feature>
<reference evidence="2" key="1">
    <citation type="submission" date="2018-07" db="EMBL/GenBank/DDBJ databases">
        <title>Complete genome sequence of Sphingomonas bisphenolicum strain AO1, a bisphenol A degradative bacterium isolated from Japanese farm field.</title>
        <authorList>
            <person name="Murakami M."/>
            <person name="Koh M."/>
            <person name="Koba S."/>
            <person name="Matsumura Y."/>
        </authorList>
    </citation>
    <scope>NUCLEOTIDE SEQUENCE</scope>
    <source>
        <strain evidence="2">AO1</strain>
    </source>
</reference>
<sequence length="225" mass="24375">MSARALLLAAAILSAVPVTAAERKVGQRPDAGVDTIVTVGTPLLEKFNMVTVTVPRLRDDLKVPLGLQGQIVVPSGAQFRVVREKPLKACTVAEDTYVDHFVGPRGAACLQDADGDGAFDKASAESVMFTTKKIQPPAPYDLVDMPAAAGSDYFRQSLVYLGAAQGVLRLNYREFSHDMARPAFTEELSFPLEATYPQVIAWRDTRITLLGVSNAGLRYRVEPPQ</sequence>
<keyword evidence="3" id="KW-1185">Reference proteome</keyword>
<evidence type="ECO:0000313" key="3">
    <source>
        <dbReference type="Proteomes" id="UP001059971"/>
    </source>
</evidence>
<name>A0ABM7G2N4_9SPHN</name>
<gene>
    <name evidence="2" type="ORF">SBA_ch1_10120</name>
</gene>
<feature type="signal peptide" evidence="1">
    <location>
        <begin position="1"/>
        <end position="20"/>
    </location>
</feature>
<dbReference type="EMBL" id="AP018817">
    <property type="protein sequence ID" value="BBF68812.1"/>
    <property type="molecule type" value="Genomic_DNA"/>
</dbReference>
<proteinExistence type="predicted"/>
<dbReference type="Proteomes" id="UP001059971">
    <property type="component" value="Chromosome 1"/>
</dbReference>